<protein>
    <submittedName>
        <fullName evidence="1">Uncharacterized protein</fullName>
    </submittedName>
</protein>
<dbReference type="HOGENOM" id="CLU_2121923_0_0_1"/>
<dbReference type="GeneID" id="5969297"/>
<dbReference type="RefSeq" id="XP_001792452.1">
    <property type="nucleotide sequence ID" value="XM_001792400.1"/>
</dbReference>
<organism evidence="1 2">
    <name type="scientific">Phaeosphaeria nodorum (strain SN15 / ATCC MYA-4574 / FGSC 10173)</name>
    <name type="common">Glume blotch fungus</name>
    <name type="synonym">Parastagonospora nodorum</name>
    <dbReference type="NCBI Taxonomy" id="321614"/>
    <lineage>
        <taxon>Eukaryota</taxon>
        <taxon>Fungi</taxon>
        <taxon>Dikarya</taxon>
        <taxon>Ascomycota</taxon>
        <taxon>Pezizomycotina</taxon>
        <taxon>Dothideomycetes</taxon>
        <taxon>Pleosporomycetidae</taxon>
        <taxon>Pleosporales</taxon>
        <taxon>Pleosporineae</taxon>
        <taxon>Phaeosphaeriaceae</taxon>
        <taxon>Parastagonospora</taxon>
    </lineage>
</organism>
<evidence type="ECO:0000313" key="1">
    <source>
        <dbReference type="EMBL" id="EAT91476.1"/>
    </source>
</evidence>
<name>Q0V2D7_PHANO</name>
<proteinExistence type="predicted"/>
<evidence type="ECO:0000313" key="2">
    <source>
        <dbReference type="Proteomes" id="UP000001055"/>
    </source>
</evidence>
<dbReference type="KEGG" id="pno:SNOG_01827"/>
<accession>Q0V2D7</accession>
<dbReference type="AlphaFoldDB" id="Q0V2D7"/>
<dbReference type="InParanoid" id="Q0V2D7"/>
<gene>
    <name evidence="1" type="ORF">SNOG_01827</name>
</gene>
<dbReference type="Proteomes" id="UP000001055">
    <property type="component" value="Unassembled WGS sequence"/>
</dbReference>
<reference evidence="2" key="1">
    <citation type="journal article" date="2007" name="Plant Cell">
        <title>Dothideomycete-plant interactions illuminated by genome sequencing and EST analysis of the wheat pathogen Stagonospora nodorum.</title>
        <authorList>
            <person name="Hane J.K."/>
            <person name="Lowe R.G."/>
            <person name="Solomon P.S."/>
            <person name="Tan K.C."/>
            <person name="Schoch C.L."/>
            <person name="Spatafora J.W."/>
            <person name="Crous P.W."/>
            <person name="Kodira C."/>
            <person name="Birren B.W."/>
            <person name="Galagan J.E."/>
            <person name="Torriani S.F."/>
            <person name="McDonald B.A."/>
            <person name="Oliver R.P."/>
        </authorList>
    </citation>
    <scope>NUCLEOTIDE SEQUENCE [LARGE SCALE GENOMIC DNA]</scope>
    <source>
        <strain evidence="2">SN15 / ATCC MYA-4574 / FGSC 10173</strain>
    </source>
</reference>
<dbReference type="EMBL" id="CH445326">
    <property type="protein sequence ID" value="EAT91476.1"/>
    <property type="molecule type" value="Genomic_DNA"/>
</dbReference>
<sequence length="114" mass="12740">MEELTPTMRTFVEPHTSFEYEQFIGVPGTIHQFTTTSRAGHGSVQVTPLTPKGILRATTVLDTREAEVQTLVEDGVHNPIVDLTPTPATLKNTRYRINARRFCIRGMDFPGGLR</sequence>